<organism evidence="3 4">
    <name type="scientific">Peribacillus simplex</name>
    <dbReference type="NCBI Taxonomy" id="1478"/>
    <lineage>
        <taxon>Bacteria</taxon>
        <taxon>Bacillati</taxon>
        <taxon>Bacillota</taxon>
        <taxon>Bacilli</taxon>
        <taxon>Bacillales</taxon>
        <taxon>Bacillaceae</taxon>
        <taxon>Peribacillus</taxon>
    </lineage>
</organism>
<dbReference type="RefSeq" id="WP_305162520.1">
    <property type="nucleotide sequence ID" value="NZ_JAUUTP010000042.1"/>
</dbReference>
<dbReference type="AlphaFoldDB" id="A0AA90P8Y1"/>
<comment type="caution">
    <text evidence="3">The sequence shown here is derived from an EMBL/GenBank/DDBJ whole genome shotgun (WGS) entry which is preliminary data.</text>
</comment>
<evidence type="ECO:0000313" key="4">
    <source>
        <dbReference type="Proteomes" id="UP001178277"/>
    </source>
</evidence>
<reference evidence="3" key="1">
    <citation type="submission" date="2023-07" db="EMBL/GenBank/DDBJ databases">
        <title>Murine gut Bacillus species.</title>
        <authorList>
            <person name="Gutman E."/>
            <person name="Hashuel R."/>
            <person name="Litvak Y."/>
        </authorList>
    </citation>
    <scope>NUCLEOTIDE SEQUENCE</scope>
    <source>
        <strain evidence="3">RU283</strain>
    </source>
</reference>
<evidence type="ECO:0000259" key="2">
    <source>
        <dbReference type="Pfam" id="PF02826"/>
    </source>
</evidence>
<dbReference type="Proteomes" id="UP001178277">
    <property type="component" value="Unassembled WGS sequence"/>
</dbReference>
<dbReference type="Gene3D" id="3.40.50.720">
    <property type="entry name" value="NAD(P)-binding Rossmann-like Domain"/>
    <property type="match status" value="1"/>
</dbReference>
<protein>
    <submittedName>
        <fullName evidence="3">NAD(P)-dependent oxidoreductase</fullName>
    </submittedName>
</protein>
<evidence type="ECO:0000256" key="1">
    <source>
        <dbReference type="SAM" id="MobiDB-lite"/>
    </source>
</evidence>
<feature type="region of interest" description="Disordered" evidence="1">
    <location>
        <begin position="1"/>
        <end position="28"/>
    </location>
</feature>
<dbReference type="Pfam" id="PF02826">
    <property type="entry name" value="2-Hacid_dh_C"/>
    <property type="match status" value="1"/>
</dbReference>
<name>A0AA90P8Y1_9BACI</name>
<gene>
    <name evidence="3" type="ORF">Q8G35_24735</name>
</gene>
<feature type="domain" description="D-isomer specific 2-hydroxyacid dehydrogenase NAD-binding" evidence="2">
    <location>
        <begin position="2"/>
        <end position="28"/>
    </location>
</feature>
<dbReference type="EMBL" id="JAUUTP010000042">
    <property type="protein sequence ID" value="MDP1421489.1"/>
    <property type="molecule type" value="Genomic_DNA"/>
</dbReference>
<dbReference type="InterPro" id="IPR006140">
    <property type="entry name" value="D-isomer_DH_NAD-bd"/>
</dbReference>
<dbReference type="GO" id="GO:0051287">
    <property type="term" value="F:NAD binding"/>
    <property type="evidence" value="ECO:0007669"/>
    <property type="project" value="InterPro"/>
</dbReference>
<proteinExistence type="predicted"/>
<sequence length="28" mass="3031">MLKDKDIAGAGLDGFETEPLPENSPLWS</sequence>
<evidence type="ECO:0000313" key="3">
    <source>
        <dbReference type="EMBL" id="MDP1421489.1"/>
    </source>
</evidence>
<accession>A0AA90P8Y1</accession>